<name>A0A9W8Y0W2_9PLEO</name>
<dbReference type="InterPro" id="IPR022137">
    <property type="entry name" value="Znf_prot_DUF3669"/>
</dbReference>
<dbReference type="OrthoDB" id="2993351at2759"/>
<reference evidence="2" key="1">
    <citation type="submission" date="2022-10" db="EMBL/GenBank/DDBJ databases">
        <title>Tapping the CABI collections for fungal endophytes: first genome assemblies for Collariella, Neodidymelliopsis, Ascochyta clinopodiicola, Didymella pomorum, Didymosphaeria variabile, Neocosmospora piperis and Neocucurbitaria cava.</title>
        <authorList>
            <person name="Hill R."/>
        </authorList>
    </citation>
    <scope>NUCLEOTIDE SEQUENCE</scope>
    <source>
        <strain evidence="2">IMI 356814</strain>
    </source>
</reference>
<comment type="caution">
    <text evidence="2">The sequence shown here is derived from an EMBL/GenBank/DDBJ whole genome shotgun (WGS) entry which is preliminary data.</text>
</comment>
<dbReference type="AlphaFoldDB" id="A0A9W8Y0W2"/>
<dbReference type="PANTHER" id="PTHR40780:SF2">
    <property type="entry name" value="DUF3669 DOMAIN-CONTAINING PROTEIN"/>
    <property type="match status" value="1"/>
</dbReference>
<evidence type="ECO:0000313" key="2">
    <source>
        <dbReference type="EMBL" id="KAJ4365032.1"/>
    </source>
</evidence>
<dbReference type="PANTHER" id="PTHR40780">
    <property type="entry name" value="DUF3669 DOMAIN-CONTAINING PROTEIN"/>
    <property type="match status" value="1"/>
</dbReference>
<organism evidence="2 3">
    <name type="scientific">Neocucurbitaria cava</name>
    <dbReference type="NCBI Taxonomy" id="798079"/>
    <lineage>
        <taxon>Eukaryota</taxon>
        <taxon>Fungi</taxon>
        <taxon>Dikarya</taxon>
        <taxon>Ascomycota</taxon>
        <taxon>Pezizomycotina</taxon>
        <taxon>Dothideomycetes</taxon>
        <taxon>Pleosporomycetidae</taxon>
        <taxon>Pleosporales</taxon>
        <taxon>Pleosporineae</taxon>
        <taxon>Cucurbitariaceae</taxon>
        <taxon>Neocucurbitaria</taxon>
    </lineage>
</organism>
<keyword evidence="3" id="KW-1185">Reference proteome</keyword>
<sequence>MADIQNATKDTLAARYVSHLRHRTISMWLLDFSQCEKFSKDVSGLKKIVDVFWWNEPYYPRPSDKLWKVFVEHYLKTSFAFNKTTMPKAFIDQVVEVGKKRAVGDLFAKK</sequence>
<accession>A0A9W8Y0W2</accession>
<gene>
    <name evidence="2" type="ORF">N0V83_008648</name>
</gene>
<dbReference type="Pfam" id="PF12417">
    <property type="entry name" value="DUF3669"/>
    <property type="match status" value="1"/>
</dbReference>
<feature type="domain" description="DUF3669" evidence="1">
    <location>
        <begin position="27"/>
        <end position="81"/>
    </location>
</feature>
<dbReference type="Proteomes" id="UP001140560">
    <property type="component" value="Unassembled WGS sequence"/>
</dbReference>
<evidence type="ECO:0000313" key="3">
    <source>
        <dbReference type="Proteomes" id="UP001140560"/>
    </source>
</evidence>
<evidence type="ECO:0000259" key="1">
    <source>
        <dbReference type="Pfam" id="PF12417"/>
    </source>
</evidence>
<protein>
    <recommendedName>
        <fullName evidence="1">DUF3669 domain-containing protein</fullName>
    </recommendedName>
</protein>
<proteinExistence type="predicted"/>
<dbReference type="EMBL" id="JAPEUY010000016">
    <property type="protein sequence ID" value="KAJ4365032.1"/>
    <property type="molecule type" value="Genomic_DNA"/>
</dbReference>